<dbReference type="InterPro" id="IPR052184">
    <property type="entry name" value="SDR_enzymes"/>
</dbReference>
<evidence type="ECO:0000313" key="1">
    <source>
        <dbReference type="EMBL" id="AVP97113.1"/>
    </source>
</evidence>
<keyword evidence="2" id="KW-1185">Reference proteome</keyword>
<dbReference type="Gene3D" id="3.40.50.720">
    <property type="entry name" value="NAD(P)-binding Rossmann-like Domain"/>
    <property type="match status" value="1"/>
</dbReference>
<dbReference type="KEGG" id="xba:C7S18_07870"/>
<accession>A0A2P1PQJ4</accession>
<dbReference type="PANTHER" id="PTHR45458">
    <property type="entry name" value="SHORT-CHAIN DEHYDROGENASE/REDUCTASE SDR"/>
    <property type="match status" value="1"/>
</dbReference>
<dbReference type="RefSeq" id="WP_106891038.1">
    <property type="nucleotide sequence ID" value="NZ_CP027860.1"/>
</dbReference>
<dbReference type="OrthoDB" id="5786478at2"/>
<protein>
    <submittedName>
        <fullName evidence="1">Short-chain dehydrogenase</fullName>
    </submittedName>
</protein>
<sequence>MPDVLITGAGRGIGLELTRAYRADHANVVAATRSPSDALSATGADVHVGLDLSRDADRICLVEQVADRSFDLVILNAGVLNEDALGGLSLQVELIREQFEVNALAPILLIESLLPRLRAGCKIALMSTRMASIADNSSGDYYGYRMSKAALNIAGKSLAISLKPRDIAVFMLHPGYVQTGMTGGRGDITAAESASRLKGLLQRLDLSQTGTFWHSNGTMLPW</sequence>
<gene>
    <name evidence="1" type="ORF">C7S18_07870</name>
</gene>
<proteinExistence type="predicted"/>
<reference evidence="1 2" key="2">
    <citation type="submission" date="2018-03" db="EMBL/GenBank/DDBJ databases">
        <authorList>
            <person name="Keele B.F."/>
        </authorList>
    </citation>
    <scope>NUCLEOTIDE SEQUENCE [LARGE SCALE GENOMIC DNA]</scope>
    <source>
        <strain evidence="1 2">D13</strain>
    </source>
</reference>
<dbReference type="Pfam" id="PF00106">
    <property type="entry name" value="adh_short"/>
    <property type="match status" value="1"/>
</dbReference>
<dbReference type="InterPro" id="IPR036291">
    <property type="entry name" value="NAD(P)-bd_dom_sf"/>
</dbReference>
<dbReference type="InterPro" id="IPR002347">
    <property type="entry name" value="SDR_fam"/>
</dbReference>
<dbReference type="PRINTS" id="PR00081">
    <property type="entry name" value="GDHRDH"/>
</dbReference>
<dbReference type="PANTHER" id="PTHR45458:SF1">
    <property type="entry name" value="SHORT CHAIN DEHYDROGENASE"/>
    <property type="match status" value="1"/>
</dbReference>
<dbReference type="Proteomes" id="UP000241074">
    <property type="component" value="Chromosome"/>
</dbReference>
<reference evidence="1 2" key="1">
    <citation type="submission" date="2018-03" db="EMBL/GenBank/DDBJ databases">
        <title>Ahniella affigens gen. nov., sp. nov., a gammaproteobacterium isolated from sandy soil near a stream.</title>
        <authorList>
            <person name="Ko Y."/>
            <person name="Kim J.-H."/>
        </authorList>
    </citation>
    <scope>NUCLEOTIDE SEQUENCE [LARGE SCALE GENOMIC DNA]</scope>
    <source>
        <strain evidence="1 2">D13</strain>
    </source>
</reference>
<organism evidence="1 2">
    <name type="scientific">Ahniella affigens</name>
    <dbReference type="NCBI Taxonomy" id="2021234"/>
    <lineage>
        <taxon>Bacteria</taxon>
        <taxon>Pseudomonadati</taxon>
        <taxon>Pseudomonadota</taxon>
        <taxon>Gammaproteobacteria</taxon>
        <taxon>Lysobacterales</taxon>
        <taxon>Rhodanobacteraceae</taxon>
        <taxon>Ahniella</taxon>
    </lineage>
</organism>
<evidence type="ECO:0000313" key="2">
    <source>
        <dbReference type="Proteomes" id="UP000241074"/>
    </source>
</evidence>
<name>A0A2P1PQJ4_9GAMM</name>
<dbReference type="GO" id="GO:0016616">
    <property type="term" value="F:oxidoreductase activity, acting on the CH-OH group of donors, NAD or NADP as acceptor"/>
    <property type="evidence" value="ECO:0007669"/>
    <property type="project" value="TreeGrafter"/>
</dbReference>
<dbReference type="CDD" id="cd05325">
    <property type="entry name" value="carb_red_sniffer_like_SDR_c"/>
    <property type="match status" value="1"/>
</dbReference>
<dbReference type="EMBL" id="CP027860">
    <property type="protein sequence ID" value="AVP97113.1"/>
    <property type="molecule type" value="Genomic_DNA"/>
</dbReference>
<dbReference type="AlphaFoldDB" id="A0A2P1PQJ4"/>
<dbReference type="SUPFAM" id="SSF51735">
    <property type="entry name" value="NAD(P)-binding Rossmann-fold domains"/>
    <property type="match status" value="1"/>
</dbReference>